<reference evidence="2" key="2">
    <citation type="submission" date="2022-10" db="EMBL/GenBank/DDBJ databases">
        <authorList>
            <consortium name="ENA_rothamsted_submissions"/>
            <consortium name="culmorum"/>
            <person name="King R."/>
        </authorList>
    </citation>
    <scope>NUCLEOTIDE SEQUENCE</scope>
</reference>
<sequence length="215" mass="24010">MTVRCPSDSRCVITRECTEARGHQVVSNQSQSERRLISAGPRVYHALSHPWRRRPITAHITQIEETSPQHLTPIIKLGACTYLPFCGPTFPSLKEELALRSLSGICPLSMPSGAMHCAATHQAKKKTFPRVISSRGKSFLKRNIQIKSPLWRCPVQQKTAAYRSNANRIRMLRRHPPGGAPGHHRRTPPPGRRCGPIAPEQIANVMKAVLNINNK</sequence>
<organism evidence="2 3">
    <name type="scientific">Diatraea saccharalis</name>
    <name type="common">sugarcane borer</name>
    <dbReference type="NCBI Taxonomy" id="40085"/>
    <lineage>
        <taxon>Eukaryota</taxon>
        <taxon>Metazoa</taxon>
        <taxon>Ecdysozoa</taxon>
        <taxon>Arthropoda</taxon>
        <taxon>Hexapoda</taxon>
        <taxon>Insecta</taxon>
        <taxon>Pterygota</taxon>
        <taxon>Neoptera</taxon>
        <taxon>Endopterygota</taxon>
        <taxon>Lepidoptera</taxon>
        <taxon>Glossata</taxon>
        <taxon>Ditrysia</taxon>
        <taxon>Pyraloidea</taxon>
        <taxon>Crambidae</taxon>
        <taxon>Crambinae</taxon>
        <taxon>Diatraea</taxon>
    </lineage>
</organism>
<feature type="compositionally biased region" description="Basic residues" evidence="1">
    <location>
        <begin position="173"/>
        <end position="187"/>
    </location>
</feature>
<evidence type="ECO:0000313" key="3">
    <source>
        <dbReference type="Proteomes" id="UP001153714"/>
    </source>
</evidence>
<protein>
    <submittedName>
        <fullName evidence="2">Uncharacterized protein</fullName>
    </submittedName>
</protein>
<gene>
    <name evidence="2" type="ORF">DIATSA_LOCUS9</name>
</gene>
<evidence type="ECO:0000313" key="2">
    <source>
        <dbReference type="EMBL" id="CAG9781680.1"/>
    </source>
</evidence>
<dbReference type="OrthoDB" id="10602645at2759"/>
<dbReference type="Proteomes" id="UP001153714">
    <property type="component" value="Chromosome 1"/>
</dbReference>
<proteinExistence type="predicted"/>
<accession>A0A9N9N0C6</accession>
<dbReference type="AlphaFoldDB" id="A0A9N9N0C6"/>
<reference evidence="2" key="1">
    <citation type="submission" date="2021-12" db="EMBL/GenBank/DDBJ databases">
        <authorList>
            <person name="King R."/>
        </authorList>
    </citation>
    <scope>NUCLEOTIDE SEQUENCE</scope>
</reference>
<evidence type="ECO:0000256" key="1">
    <source>
        <dbReference type="SAM" id="MobiDB-lite"/>
    </source>
</evidence>
<name>A0A9N9N0C6_9NEOP</name>
<feature type="region of interest" description="Disordered" evidence="1">
    <location>
        <begin position="173"/>
        <end position="194"/>
    </location>
</feature>
<keyword evidence="3" id="KW-1185">Reference proteome</keyword>
<dbReference type="EMBL" id="OU893332">
    <property type="protein sequence ID" value="CAG9781680.1"/>
    <property type="molecule type" value="Genomic_DNA"/>
</dbReference>